<dbReference type="EMBL" id="CP013002">
    <property type="protein sequence ID" value="ALL14771.1"/>
    <property type="molecule type" value="Genomic_DNA"/>
</dbReference>
<dbReference type="InterPro" id="IPR058067">
    <property type="entry name" value="CC_3452-like"/>
</dbReference>
<feature type="chain" id="PRO_5006052696" evidence="1">
    <location>
        <begin position="21"/>
        <end position="107"/>
    </location>
</feature>
<evidence type="ECO:0000256" key="1">
    <source>
        <dbReference type="SAM" id="SignalP"/>
    </source>
</evidence>
<protein>
    <submittedName>
        <fullName evidence="2">Uncharacterized protein</fullName>
    </submittedName>
</protein>
<sequence>MKLRTLAAVAALSASLFAGAALADGRVSAALEAPVAAKTKIVAGGAVFVCDGAECVAASAPSRAITAASCKALVKEVGRVSAFGGESKSLDAEDLGRCNGAAKSDAK</sequence>
<organism evidence="2 3">
    <name type="scientific">Caulobacter henricii</name>
    <dbReference type="NCBI Taxonomy" id="69395"/>
    <lineage>
        <taxon>Bacteria</taxon>
        <taxon>Pseudomonadati</taxon>
        <taxon>Pseudomonadota</taxon>
        <taxon>Alphaproteobacteria</taxon>
        <taxon>Caulobacterales</taxon>
        <taxon>Caulobacteraceae</taxon>
        <taxon>Caulobacter</taxon>
    </lineage>
</organism>
<evidence type="ECO:0000313" key="3">
    <source>
        <dbReference type="Proteomes" id="UP000056905"/>
    </source>
</evidence>
<reference evidence="2 3" key="1">
    <citation type="submission" date="2015-10" db="EMBL/GenBank/DDBJ databases">
        <title>Conservation of the essential genome among Caulobacter and Brevundimonas species.</title>
        <authorList>
            <person name="Scott D."/>
            <person name="Ely B."/>
        </authorList>
    </citation>
    <scope>NUCLEOTIDE SEQUENCE [LARGE SCALE GENOMIC DNA]</scope>
    <source>
        <strain evidence="2 3">CB4</strain>
    </source>
</reference>
<dbReference type="Proteomes" id="UP000056905">
    <property type="component" value="Chromosome"/>
</dbReference>
<dbReference type="OrthoDB" id="7594837at2"/>
<gene>
    <name evidence="2" type="ORF">AQ619_16155</name>
</gene>
<dbReference type="NCBIfam" id="NF047636">
    <property type="entry name" value="CC_3452_fam"/>
    <property type="match status" value="1"/>
</dbReference>
<dbReference type="AlphaFoldDB" id="A0A0P0P2J6"/>
<dbReference type="Pfam" id="PF26624">
    <property type="entry name" value="DUF8200"/>
    <property type="match status" value="1"/>
</dbReference>
<keyword evidence="3" id="KW-1185">Reference proteome</keyword>
<dbReference type="RefSeq" id="WP_062150030.1">
    <property type="nucleotide sequence ID" value="NZ_CP013002.1"/>
</dbReference>
<dbReference type="STRING" id="69395.AQ619_16155"/>
<accession>A0A0P0P2J6</accession>
<evidence type="ECO:0000313" key="2">
    <source>
        <dbReference type="EMBL" id="ALL14771.1"/>
    </source>
</evidence>
<dbReference type="InterPro" id="IPR058513">
    <property type="entry name" value="DUF8200"/>
</dbReference>
<feature type="signal peptide" evidence="1">
    <location>
        <begin position="1"/>
        <end position="20"/>
    </location>
</feature>
<dbReference type="KEGG" id="chq:AQ619_16155"/>
<name>A0A0P0P2J6_9CAUL</name>
<proteinExistence type="predicted"/>
<keyword evidence="1" id="KW-0732">Signal</keyword>